<dbReference type="Pfam" id="PF00271">
    <property type="entry name" value="Helicase_C"/>
    <property type="match status" value="1"/>
</dbReference>
<dbReference type="InterPro" id="IPR010225">
    <property type="entry name" value="HrpB"/>
</dbReference>
<dbReference type="SMART" id="SM00847">
    <property type="entry name" value="HA2"/>
    <property type="match status" value="1"/>
</dbReference>
<dbReference type="GO" id="GO:0003676">
    <property type="term" value="F:nucleic acid binding"/>
    <property type="evidence" value="ECO:0007669"/>
    <property type="project" value="InterPro"/>
</dbReference>
<keyword evidence="4" id="KW-0067">ATP-binding</keyword>
<dbReference type="GO" id="GO:0003724">
    <property type="term" value="F:RNA helicase activity"/>
    <property type="evidence" value="ECO:0007669"/>
    <property type="project" value="UniProtKB-EC"/>
</dbReference>
<evidence type="ECO:0000313" key="7">
    <source>
        <dbReference type="EMBL" id="QDU85548.1"/>
    </source>
</evidence>
<dbReference type="PIRSF" id="PIRSF005496">
    <property type="entry name" value="ATP_hel_hrpB"/>
    <property type="match status" value="1"/>
</dbReference>
<evidence type="ECO:0000256" key="4">
    <source>
        <dbReference type="ARBA" id="ARBA00022840"/>
    </source>
</evidence>
<dbReference type="InterPro" id="IPR048333">
    <property type="entry name" value="HA2_WH"/>
</dbReference>
<dbReference type="InterPro" id="IPR027417">
    <property type="entry name" value="P-loop_NTPase"/>
</dbReference>
<dbReference type="SMART" id="SM00487">
    <property type="entry name" value="DEXDc"/>
    <property type="match status" value="1"/>
</dbReference>
<dbReference type="InterPro" id="IPR011545">
    <property type="entry name" value="DEAD/DEAH_box_helicase_dom"/>
</dbReference>
<keyword evidence="2 7" id="KW-0378">Hydrolase</keyword>
<evidence type="ECO:0000259" key="6">
    <source>
        <dbReference type="PROSITE" id="PS51194"/>
    </source>
</evidence>
<evidence type="ECO:0000256" key="1">
    <source>
        <dbReference type="ARBA" id="ARBA00022741"/>
    </source>
</evidence>
<feature type="domain" description="Helicase C-terminal" evidence="6">
    <location>
        <begin position="208"/>
        <end position="374"/>
    </location>
</feature>
<reference evidence="7 8" key="1">
    <citation type="submission" date="2019-02" db="EMBL/GenBank/DDBJ databases">
        <title>Deep-cultivation of Planctomycetes and their phenomic and genomic characterization uncovers novel biology.</title>
        <authorList>
            <person name="Wiegand S."/>
            <person name="Jogler M."/>
            <person name="Boedeker C."/>
            <person name="Pinto D."/>
            <person name="Vollmers J."/>
            <person name="Rivas-Marin E."/>
            <person name="Kohn T."/>
            <person name="Peeters S.H."/>
            <person name="Heuer A."/>
            <person name="Rast P."/>
            <person name="Oberbeckmann S."/>
            <person name="Bunk B."/>
            <person name="Jeske O."/>
            <person name="Meyerdierks A."/>
            <person name="Storesund J.E."/>
            <person name="Kallscheuer N."/>
            <person name="Luecker S."/>
            <person name="Lage O.M."/>
            <person name="Pohl T."/>
            <person name="Merkel B.J."/>
            <person name="Hornburger P."/>
            <person name="Mueller R.-W."/>
            <person name="Bruemmer F."/>
            <person name="Labrenz M."/>
            <person name="Spormann A.M."/>
            <person name="Op den Camp H."/>
            <person name="Overmann J."/>
            <person name="Amann R."/>
            <person name="Jetten M.S.M."/>
            <person name="Mascher T."/>
            <person name="Medema M.H."/>
            <person name="Devos D.P."/>
            <person name="Kaster A.-K."/>
            <person name="Ovreas L."/>
            <person name="Rohde M."/>
            <person name="Galperin M.Y."/>
            <person name="Jogler C."/>
        </authorList>
    </citation>
    <scope>NUCLEOTIDE SEQUENCE [LARGE SCALE GENOMIC DNA]</scope>
    <source>
        <strain evidence="7 8">Pla163</strain>
    </source>
</reference>
<dbReference type="InterPro" id="IPR007502">
    <property type="entry name" value="Helicase-assoc_dom"/>
</dbReference>
<dbReference type="EC" id="3.6.4.13" evidence="7"/>
<dbReference type="SUPFAM" id="SSF52540">
    <property type="entry name" value="P-loop containing nucleoside triphosphate hydrolases"/>
    <property type="match status" value="1"/>
</dbReference>
<dbReference type="InterPro" id="IPR001650">
    <property type="entry name" value="Helicase_C-like"/>
</dbReference>
<dbReference type="SMART" id="SM00490">
    <property type="entry name" value="HELICc"/>
    <property type="match status" value="1"/>
</dbReference>
<evidence type="ECO:0000313" key="8">
    <source>
        <dbReference type="Proteomes" id="UP000319342"/>
    </source>
</evidence>
<dbReference type="EMBL" id="CP036290">
    <property type="protein sequence ID" value="QDU85548.1"/>
    <property type="molecule type" value="Genomic_DNA"/>
</dbReference>
<evidence type="ECO:0000259" key="5">
    <source>
        <dbReference type="PROSITE" id="PS51192"/>
    </source>
</evidence>
<keyword evidence="1" id="KW-0547">Nucleotide-binding</keyword>
<sequence length="856" mass="94098">MRNHTAALPVDAHLDALRAALREHGRAVLVAPTGSGKSTRVAPALLDDGVRGRERVWLLQPRRVAARALARRIAFERGCEVGTEVGYRVRLEKVERADTRLVVATTGSFLAELARDPELKGTRTVILDEFHERSLEADLVLAMLRELRDELGLEVELLCMSATLAAEPVARFLGDAPVLRAEGRAFDVRVEHLPALAGERDADTLERAVREWLLPQDDTGDALVFLPGAGEIRRAQERVGPLAERRGWQVVPLYGELSAAEQDAVFDDGPRPKLILATNVAETSLTLPRVTRVIDTGQVRRARFDPERGLTRLDVERASRASLEQRKGRAGRVAPGRCLRLFTPQEERAFPEREEPEVHRTDLADAVLTLAAQGVNARTFAWFEAPRAEALGGAEALLDTIGALRAGRITPFGTRLARMPLHPRLGALLAFGEEFGCPIGAATAAALLSERDPFERVPPHLVEQGRVPAPLPHGSDVAERARALVAFERGDPLPAGVPELRRGPARGVLAVRDRLLSSALGLRDGRRAARTANEDVHDLERALAAAFADRLCARRQPGSPGARYLPGGGVTLAATSGVVEPDLFVAIETARTRAGSDPSVRLASIVEREWLDPEHFETAVVVDFDAANERVVERLEERWRGLVLSTREAAGRAEAVDLDRVIGAAARAQPRRALDLDDRDVAHWLARLECLRAWRPDLGLPEIDDAFLGAVAERAAAGCRSFAQTRRAPVLDWLRAELAPEQQRQLDSLAPSHVQVPSGSRIRLAYERDRPPVLAARIQELFGLGSAPSVAGGNVKVLFHLLAPNHRPQQVTDDLASFWANAYHDVRRELKRRYPRHAWPEDPLTATPERRPKRKR</sequence>
<dbReference type="Pfam" id="PF00270">
    <property type="entry name" value="DEAD"/>
    <property type="match status" value="1"/>
</dbReference>
<dbReference type="Pfam" id="PF08482">
    <property type="entry name" value="HrpB_C"/>
    <property type="match status" value="1"/>
</dbReference>
<dbReference type="InterPro" id="IPR013689">
    <property type="entry name" value="RNA_helicase_ATP-dep_HrpB_C"/>
</dbReference>
<evidence type="ECO:0000256" key="2">
    <source>
        <dbReference type="ARBA" id="ARBA00022801"/>
    </source>
</evidence>
<name>A0A518D245_9BACT</name>
<dbReference type="Gene3D" id="1.20.120.1080">
    <property type="match status" value="1"/>
</dbReference>
<feature type="domain" description="Helicase ATP-binding" evidence="5">
    <location>
        <begin position="18"/>
        <end position="182"/>
    </location>
</feature>
<accession>A0A518D245</accession>
<proteinExistence type="predicted"/>
<dbReference type="GO" id="GO:0016787">
    <property type="term" value="F:hydrolase activity"/>
    <property type="evidence" value="ECO:0007669"/>
    <property type="project" value="UniProtKB-KW"/>
</dbReference>
<dbReference type="PROSITE" id="PS51194">
    <property type="entry name" value="HELICASE_CTER"/>
    <property type="match status" value="1"/>
</dbReference>
<protein>
    <submittedName>
        <fullName evidence="7">ATP-dependent RNA helicase HrpB</fullName>
        <ecNumber evidence="7">3.6.4.13</ecNumber>
    </submittedName>
</protein>
<dbReference type="GO" id="GO:0005524">
    <property type="term" value="F:ATP binding"/>
    <property type="evidence" value="ECO:0007669"/>
    <property type="project" value="UniProtKB-KW"/>
</dbReference>
<evidence type="ECO:0000256" key="3">
    <source>
        <dbReference type="ARBA" id="ARBA00022806"/>
    </source>
</evidence>
<dbReference type="Pfam" id="PF04408">
    <property type="entry name" value="WHD_HA2"/>
    <property type="match status" value="1"/>
</dbReference>
<gene>
    <name evidence="7" type="primary">hrpB</name>
    <name evidence="7" type="ORF">Pla163_26800</name>
</gene>
<organism evidence="7 8">
    <name type="scientific">Rohdeia mirabilis</name>
    <dbReference type="NCBI Taxonomy" id="2528008"/>
    <lineage>
        <taxon>Bacteria</taxon>
        <taxon>Pseudomonadati</taxon>
        <taxon>Planctomycetota</taxon>
        <taxon>Planctomycetia</taxon>
        <taxon>Planctomycetia incertae sedis</taxon>
        <taxon>Rohdeia</taxon>
    </lineage>
</organism>
<dbReference type="PANTHER" id="PTHR43519:SF1">
    <property type="entry name" value="ATP-DEPENDENT RNA HELICASE HRPB"/>
    <property type="match status" value="1"/>
</dbReference>
<dbReference type="RefSeq" id="WP_419185914.1">
    <property type="nucleotide sequence ID" value="NZ_CP036290.1"/>
</dbReference>
<dbReference type="Proteomes" id="UP000319342">
    <property type="component" value="Chromosome"/>
</dbReference>
<dbReference type="Gene3D" id="3.40.50.300">
    <property type="entry name" value="P-loop containing nucleotide triphosphate hydrolases"/>
    <property type="match status" value="2"/>
</dbReference>
<dbReference type="InterPro" id="IPR014001">
    <property type="entry name" value="Helicase_ATP-bd"/>
</dbReference>
<dbReference type="PROSITE" id="PS51192">
    <property type="entry name" value="HELICASE_ATP_BIND_1"/>
    <property type="match status" value="1"/>
</dbReference>
<dbReference type="CDD" id="cd18791">
    <property type="entry name" value="SF2_C_RHA"/>
    <property type="match status" value="1"/>
</dbReference>
<keyword evidence="3 7" id="KW-0347">Helicase</keyword>
<dbReference type="AlphaFoldDB" id="A0A518D245"/>
<keyword evidence="8" id="KW-1185">Reference proteome</keyword>
<dbReference type="PANTHER" id="PTHR43519">
    <property type="entry name" value="ATP-DEPENDENT RNA HELICASE HRPB"/>
    <property type="match status" value="1"/>
</dbReference>